<organism evidence="2 3">
    <name type="scientific">Streptomyces violaceolatus</name>
    <dbReference type="NCBI Taxonomy" id="67378"/>
    <lineage>
        <taxon>Bacteria</taxon>
        <taxon>Bacillati</taxon>
        <taxon>Actinomycetota</taxon>
        <taxon>Actinomycetes</taxon>
        <taxon>Kitasatosporales</taxon>
        <taxon>Streptomycetaceae</taxon>
        <taxon>Streptomyces</taxon>
        <taxon>Streptomyces violaceoruber group</taxon>
    </lineage>
</organism>
<name>A0ABN3SLF8_9ACTN</name>
<accession>A0ABN3SLF8</accession>
<feature type="region of interest" description="Disordered" evidence="1">
    <location>
        <begin position="1"/>
        <end position="24"/>
    </location>
</feature>
<proteinExistence type="predicted"/>
<comment type="caution">
    <text evidence="2">The sequence shown here is derived from an EMBL/GenBank/DDBJ whole genome shotgun (WGS) entry which is preliminary data.</text>
</comment>
<sequence length="103" mass="10544">MVDVDPLPAGLVPQQPVRHRPAGVEGEPRVLGEVPLLVRQVGFDGVLVGLGAADLDPVYLVEEGGDGGGVGEGGRSQVGGGHEERSRAGRRVTATDCPPEATE</sequence>
<keyword evidence="3" id="KW-1185">Reference proteome</keyword>
<feature type="region of interest" description="Disordered" evidence="1">
    <location>
        <begin position="63"/>
        <end position="103"/>
    </location>
</feature>
<evidence type="ECO:0000313" key="2">
    <source>
        <dbReference type="EMBL" id="GAA2679880.1"/>
    </source>
</evidence>
<protein>
    <submittedName>
        <fullName evidence="2">Uncharacterized protein</fullName>
    </submittedName>
</protein>
<feature type="compositionally biased region" description="Gly residues" evidence="1">
    <location>
        <begin position="66"/>
        <end position="80"/>
    </location>
</feature>
<gene>
    <name evidence="2" type="ORF">GCM10010310_26350</name>
</gene>
<evidence type="ECO:0000256" key="1">
    <source>
        <dbReference type="SAM" id="MobiDB-lite"/>
    </source>
</evidence>
<dbReference type="EMBL" id="BAAASK010000005">
    <property type="protein sequence ID" value="GAA2679880.1"/>
    <property type="molecule type" value="Genomic_DNA"/>
</dbReference>
<evidence type="ECO:0000313" key="3">
    <source>
        <dbReference type="Proteomes" id="UP001499989"/>
    </source>
</evidence>
<reference evidence="2 3" key="1">
    <citation type="journal article" date="2019" name="Int. J. Syst. Evol. Microbiol.">
        <title>The Global Catalogue of Microorganisms (GCM) 10K type strain sequencing project: providing services to taxonomists for standard genome sequencing and annotation.</title>
        <authorList>
            <consortium name="The Broad Institute Genomics Platform"/>
            <consortium name="The Broad Institute Genome Sequencing Center for Infectious Disease"/>
            <person name="Wu L."/>
            <person name="Ma J."/>
        </authorList>
    </citation>
    <scope>NUCLEOTIDE SEQUENCE [LARGE SCALE GENOMIC DNA]</scope>
    <source>
        <strain evidence="2 3">JCM 4531</strain>
    </source>
</reference>
<dbReference type="Proteomes" id="UP001499989">
    <property type="component" value="Unassembled WGS sequence"/>
</dbReference>